<dbReference type="InterPro" id="IPR002994">
    <property type="entry name" value="Surf1/Shy1"/>
</dbReference>
<comment type="subcellular location">
    <subcellularLocation>
        <location evidence="6">Cell membrane</location>
        <topology evidence="6">Multi-pass membrane protein</topology>
    </subcellularLocation>
    <subcellularLocation>
        <location evidence="1">Membrane</location>
    </subcellularLocation>
</comment>
<dbReference type="GO" id="GO:0005886">
    <property type="term" value="C:plasma membrane"/>
    <property type="evidence" value="ECO:0007669"/>
    <property type="project" value="UniProtKB-SubCell"/>
</dbReference>
<comment type="similarity">
    <text evidence="2 6">Belongs to the SURF1 family.</text>
</comment>
<dbReference type="InterPro" id="IPR045214">
    <property type="entry name" value="Surf1/Surf4"/>
</dbReference>
<evidence type="ECO:0000256" key="6">
    <source>
        <dbReference type="RuleBase" id="RU363076"/>
    </source>
</evidence>
<evidence type="ECO:0000256" key="5">
    <source>
        <dbReference type="ARBA" id="ARBA00023136"/>
    </source>
</evidence>
<dbReference type="OrthoDB" id="6079986at2"/>
<evidence type="ECO:0000256" key="2">
    <source>
        <dbReference type="ARBA" id="ARBA00007165"/>
    </source>
</evidence>
<evidence type="ECO:0000313" key="7">
    <source>
        <dbReference type="EMBL" id="SFV36893.1"/>
    </source>
</evidence>
<keyword evidence="4 6" id="KW-1133">Transmembrane helix</keyword>
<evidence type="ECO:0000313" key="8">
    <source>
        <dbReference type="Proteomes" id="UP000199423"/>
    </source>
</evidence>
<evidence type="ECO:0000256" key="3">
    <source>
        <dbReference type="ARBA" id="ARBA00022692"/>
    </source>
</evidence>
<dbReference type="CDD" id="cd06662">
    <property type="entry name" value="SURF1"/>
    <property type="match status" value="1"/>
</dbReference>
<feature type="transmembrane region" description="Helical" evidence="6">
    <location>
        <begin position="226"/>
        <end position="247"/>
    </location>
</feature>
<protein>
    <recommendedName>
        <fullName evidence="6">SURF1-like protein</fullName>
    </recommendedName>
</protein>
<keyword evidence="3 6" id="KW-0812">Transmembrane</keyword>
<dbReference type="PANTHER" id="PTHR23427">
    <property type="entry name" value="SURFEIT LOCUS PROTEIN"/>
    <property type="match status" value="1"/>
</dbReference>
<keyword evidence="6" id="KW-1003">Cell membrane</keyword>
<dbReference type="PROSITE" id="PS50895">
    <property type="entry name" value="SURF1"/>
    <property type="match status" value="1"/>
</dbReference>
<comment type="caution">
    <text evidence="6">Lacks conserved residue(s) required for the propagation of feature annotation.</text>
</comment>
<dbReference type="Pfam" id="PF02104">
    <property type="entry name" value="SURF1"/>
    <property type="match status" value="1"/>
</dbReference>
<gene>
    <name evidence="7" type="ORF">SAMN04488557_2878</name>
</gene>
<dbReference type="Proteomes" id="UP000199423">
    <property type="component" value="Unassembled WGS sequence"/>
</dbReference>
<evidence type="ECO:0000256" key="4">
    <source>
        <dbReference type="ARBA" id="ARBA00022989"/>
    </source>
</evidence>
<keyword evidence="5 6" id="KW-0472">Membrane</keyword>
<dbReference type="AlphaFoldDB" id="A0A1I7NQJ8"/>
<sequence length="264" mass="29357">MFARWRAAGLIVPAILTLAMLPVLIGLGNWQWHRMAWKDSLISKIDERVKADPVSYPAVLSEYVKSGDVEYKHMRVTGTFDHSRERHLYAPTTASQGWHVYTLLVPEGGLPPIFVNRGWVPDTLKDPSKRAEGQVSGPVTVTGLVRLGQAKAAFAPDNDYAGNHWYWRDLDAMQWGPQGPPTPLQFNAEKSQAYAPFSLDADALPANPGGWPKGGTTEINLPNNHLQYVVTWYGLAATLIVVFAIFARQRLESANNDEVQPKKE</sequence>
<accession>A0A1I7NQJ8</accession>
<proteinExistence type="inferred from homology"/>
<name>A0A1I7NQJ8_9HYPH</name>
<dbReference type="EMBL" id="FPCH01000003">
    <property type="protein sequence ID" value="SFV36893.1"/>
    <property type="molecule type" value="Genomic_DNA"/>
</dbReference>
<dbReference type="STRING" id="51670.SAMN04488557_2878"/>
<evidence type="ECO:0000256" key="1">
    <source>
        <dbReference type="ARBA" id="ARBA00004370"/>
    </source>
</evidence>
<keyword evidence="8" id="KW-1185">Reference proteome</keyword>
<dbReference type="PANTHER" id="PTHR23427:SF2">
    <property type="entry name" value="SURFEIT LOCUS PROTEIN 1"/>
    <property type="match status" value="1"/>
</dbReference>
<dbReference type="RefSeq" id="WP_092868427.1">
    <property type="nucleotide sequence ID" value="NZ_FPCH01000003.1"/>
</dbReference>
<reference evidence="8" key="1">
    <citation type="submission" date="2016-10" db="EMBL/GenBank/DDBJ databases">
        <authorList>
            <person name="Varghese N."/>
            <person name="Submissions S."/>
        </authorList>
    </citation>
    <scope>NUCLEOTIDE SEQUENCE [LARGE SCALE GENOMIC DNA]</scope>
    <source>
        <strain evidence="8">DSM 1565</strain>
    </source>
</reference>
<organism evidence="7 8">
    <name type="scientific">Hyphomicrobium facile</name>
    <dbReference type="NCBI Taxonomy" id="51670"/>
    <lineage>
        <taxon>Bacteria</taxon>
        <taxon>Pseudomonadati</taxon>
        <taxon>Pseudomonadota</taxon>
        <taxon>Alphaproteobacteria</taxon>
        <taxon>Hyphomicrobiales</taxon>
        <taxon>Hyphomicrobiaceae</taxon>
        <taxon>Hyphomicrobium</taxon>
    </lineage>
</organism>